<dbReference type="Proteomes" id="UP000543579">
    <property type="component" value="Unassembled WGS sequence"/>
</dbReference>
<comment type="caution">
    <text evidence="3">The sequence shown here is derived from an EMBL/GenBank/DDBJ whole genome shotgun (WGS) entry which is preliminary data.</text>
</comment>
<keyword evidence="2" id="KW-0732">Signal</keyword>
<sequence>MRIRSLTLTAVAALAAVALVGCSSATGSTSGGAGADEAWPAAGTDIEWIVPSAAGAGNDILARIVAPAMQDSLGANIQVVNLEGGSQVVGLSKLASSAPDGTTFGYTNIPSILGRYLDPSKNAPFDRESFLPVGSFATNSVVIGVAANSPYKTIDDLFAAVEDDPGTITAGTDSRAGDDHVNLRILENELDLEFNIVHYNSGADKVAAVMSGEVNFALGGVSSFYGPYKSGDIRLLAIVEDEQSELMPDVPTLSGEGYEVAPMNSRFTLSVPAETPENIRSSLEAALKVAAEDPEVIEKLTNAATVASWMPGAEVAKLWEEREATISPIIDELLQVSP</sequence>
<dbReference type="PIRSF" id="PIRSF017082">
    <property type="entry name" value="YflP"/>
    <property type="match status" value="1"/>
</dbReference>
<dbReference type="Gene3D" id="3.40.190.10">
    <property type="entry name" value="Periplasmic binding protein-like II"/>
    <property type="match status" value="1"/>
</dbReference>
<feature type="chain" id="PRO_5038799030" evidence="2">
    <location>
        <begin position="26"/>
        <end position="338"/>
    </location>
</feature>
<dbReference type="PROSITE" id="PS51257">
    <property type="entry name" value="PROKAR_LIPOPROTEIN"/>
    <property type="match status" value="1"/>
</dbReference>
<accession>A0A7W5GF26</accession>
<dbReference type="CDD" id="cd07012">
    <property type="entry name" value="PBP2_Bug_TTT"/>
    <property type="match status" value="1"/>
</dbReference>
<evidence type="ECO:0000256" key="1">
    <source>
        <dbReference type="ARBA" id="ARBA00006987"/>
    </source>
</evidence>
<keyword evidence="3" id="KW-0675">Receptor</keyword>
<dbReference type="SUPFAM" id="SSF53850">
    <property type="entry name" value="Periplasmic binding protein-like II"/>
    <property type="match status" value="1"/>
</dbReference>
<dbReference type="PANTHER" id="PTHR42928">
    <property type="entry name" value="TRICARBOXYLATE-BINDING PROTEIN"/>
    <property type="match status" value="1"/>
</dbReference>
<dbReference type="AlphaFoldDB" id="A0A7W5GF26"/>
<dbReference type="InterPro" id="IPR005064">
    <property type="entry name" value="BUG"/>
</dbReference>
<gene>
    <name evidence="3" type="ORF">FHS07_001300</name>
</gene>
<proteinExistence type="inferred from homology"/>
<feature type="signal peptide" evidence="2">
    <location>
        <begin position="1"/>
        <end position="25"/>
    </location>
</feature>
<comment type="similarity">
    <text evidence="1">Belongs to the UPF0065 (bug) family.</text>
</comment>
<protein>
    <submittedName>
        <fullName evidence="3">Tripartite-type tricarboxylate transporter receptor subunit TctC</fullName>
    </submittedName>
</protein>
<dbReference type="PANTHER" id="PTHR42928:SF5">
    <property type="entry name" value="BLR1237 PROTEIN"/>
    <property type="match status" value="1"/>
</dbReference>
<evidence type="ECO:0000313" key="4">
    <source>
        <dbReference type="Proteomes" id="UP000543579"/>
    </source>
</evidence>
<dbReference type="EMBL" id="JACHXY010000001">
    <property type="protein sequence ID" value="MBB3157616.1"/>
    <property type="molecule type" value="Genomic_DNA"/>
</dbReference>
<evidence type="ECO:0000256" key="2">
    <source>
        <dbReference type="SAM" id="SignalP"/>
    </source>
</evidence>
<organism evidence="3 4">
    <name type="scientific">Microbacterium proteolyticum</name>
    <dbReference type="NCBI Taxonomy" id="1572644"/>
    <lineage>
        <taxon>Bacteria</taxon>
        <taxon>Bacillati</taxon>
        <taxon>Actinomycetota</taxon>
        <taxon>Actinomycetes</taxon>
        <taxon>Micrococcales</taxon>
        <taxon>Microbacteriaceae</taxon>
        <taxon>Microbacterium</taxon>
    </lineage>
</organism>
<dbReference type="Pfam" id="PF03401">
    <property type="entry name" value="TctC"/>
    <property type="match status" value="1"/>
</dbReference>
<name>A0A7W5GF26_9MICO</name>
<evidence type="ECO:0000313" key="3">
    <source>
        <dbReference type="EMBL" id="MBB3157616.1"/>
    </source>
</evidence>
<dbReference type="Gene3D" id="3.40.190.150">
    <property type="entry name" value="Bordetella uptake gene, domain 1"/>
    <property type="match status" value="1"/>
</dbReference>
<dbReference type="RefSeq" id="WP_183419003.1">
    <property type="nucleotide sequence ID" value="NZ_JACHXY010000001.1"/>
</dbReference>
<reference evidence="3 4" key="1">
    <citation type="submission" date="2020-08" db="EMBL/GenBank/DDBJ databases">
        <title>Genomic Encyclopedia of Type Strains, Phase III (KMG-III): the genomes of soil and plant-associated and newly described type strains.</title>
        <authorList>
            <person name="Whitman W."/>
        </authorList>
    </citation>
    <scope>NUCLEOTIDE SEQUENCE [LARGE SCALE GENOMIC DNA]</scope>
    <source>
        <strain evidence="3 4">CECT 8356</strain>
    </source>
</reference>
<dbReference type="InterPro" id="IPR042100">
    <property type="entry name" value="Bug_dom1"/>
</dbReference>